<comment type="caution">
    <text evidence="1">The sequence shown here is derived from an EMBL/GenBank/DDBJ whole genome shotgun (WGS) entry which is preliminary data.</text>
</comment>
<dbReference type="EMBL" id="RCHS01001275">
    <property type="protein sequence ID" value="RMX54370.1"/>
    <property type="molecule type" value="Genomic_DNA"/>
</dbReference>
<dbReference type="AlphaFoldDB" id="A0A3M6UL23"/>
<sequence length="97" mass="11303">MNNLYSYKPLTVGHLRIKYVCRRVKFEEPSNGFALVGHVFVSITLITRAHMNNHRKNQCIMEKRCRSINIEIQVSMENCDMAMKCEASCTFLFLAEE</sequence>
<reference evidence="1 2" key="1">
    <citation type="journal article" date="2018" name="Sci. Rep.">
        <title>Comparative analysis of the Pocillopora damicornis genome highlights role of immune system in coral evolution.</title>
        <authorList>
            <person name="Cunning R."/>
            <person name="Bay R.A."/>
            <person name="Gillette P."/>
            <person name="Baker A.C."/>
            <person name="Traylor-Knowles N."/>
        </authorList>
    </citation>
    <scope>NUCLEOTIDE SEQUENCE [LARGE SCALE GENOMIC DNA]</scope>
    <source>
        <strain evidence="1">RSMAS</strain>
        <tissue evidence="1">Whole animal</tissue>
    </source>
</reference>
<name>A0A3M6UL23_POCDA</name>
<evidence type="ECO:0000313" key="2">
    <source>
        <dbReference type="Proteomes" id="UP000275408"/>
    </source>
</evidence>
<evidence type="ECO:0000313" key="1">
    <source>
        <dbReference type="EMBL" id="RMX54370.1"/>
    </source>
</evidence>
<gene>
    <name evidence="1" type="ORF">pdam_00018398</name>
</gene>
<organism evidence="1 2">
    <name type="scientific">Pocillopora damicornis</name>
    <name type="common">Cauliflower coral</name>
    <name type="synonym">Millepora damicornis</name>
    <dbReference type="NCBI Taxonomy" id="46731"/>
    <lineage>
        <taxon>Eukaryota</taxon>
        <taxon>Metazoa</taxon>
        <taxon>Cnidaria</taxon>
        <taxon>Anthozoa</taxon>
        <taxon>Hexacorallia</taxon>
        <taxon>Scleractinia</taxon>
        <taxon>Astrocoeniina</taxon>
        <taxon>Pocilloporidae</taxon>
        <taxon>Pocillopora</taxon>
    </lineage>
</organism>
<accession>A0A3M6UL23</accession>
<protein>
    <submittedName>
        <fullName evidence="1">Uncharacterized protein</fullName>
    </submittedName>
</protein>
<proteinExistence type="predicted"/>
<dbReference type="Proteomes" id="UP000275408">
    <property type="component" value="Unassembled WGS sequence"/>
</dbReference>
<keyword evidence="2" id="KW-1185">Reference proteome</keyword>